<evidence type="ECO:0000313" key="13">
    <source>
        <dbReference type="Proteomes" id="UP000077349"/>
    </source>
</evidence>
<dbReference type="GO" id="GO:0046872">
    <property type="term" value="F:metal ion binding"/>
    <property type="evidence" value="ECO:0007669"/>
    <property type="project" value="UniProtKB-KW"/>
</dbReference>
<evidence type="ECO:0000256" key="10">
    <source>
        <dbReference type="ARBA" id="ARBA00050776"/>
    </source>
</evidence>
<dbReference type="eggNOG" id="COG1104">
    <property type="taxonomic scope" value="Bacteria"/>
</dbReference>
<dbReference type="InterPro" id="IPR016454">
    <property type="entry name" value="Cysteine_dSase"/>
</dbReference>
<comment type="caution">
    <text evidence="12">The sequence shown here is derived from an EMBL/GenBank/DDBJ whole genome shotgun (WGS) entry which is preliminary data.</text>
</comment>
<evidence type="ECO:0000256" key="6">
    <source>
        <dbReference type="ARBA" id="ARBA00022723"/>
    </source>
</evidence>
<dbReference type="Gene3D" id="3.40.640.10">
    <property type="entry name" value="Type I PLP-dependent aspartate aminotransferase-like (Major domain)"/>
    <property type="match status" value="1"/>
</dbReference>
<gene>
    <name evidence="12" type="ORF">Amal_00534</name>
</gene>
<dbReference type="PANTHER" id="PTHR11601">
    <property type="entry name" value="CYSTEINE DESULFURYLASE FAMILY MEMBER"/>
    <property type="match status" value="1"/>
</dbReference>
<evidence type="ECO:0000256" key="5">
    <source>
        <dbReference type="ARBA" id="ARBA00022679"/>
    </source>
</evidence>
<evidence type="ECO:0000313" key="12">
    <source>
        <dbReference type="EMBL" id="OAG78215.1"/>
    </source>
</evidence>
<reference evidence="12 13" key="1">
    <citation type="submission" date="2016-03" db="EMBL/GenBank/DDBJ databases">
        <title>Draft genome sequence of Acetobacter malorum CECT 7742, a strain isolated from strawberry vinegar.</title>
        <authorList>
            <person name="Sainz F."/>
            <person name="Mas A."/>
            <person name="Torija M.J."/>
        </authorList>
    </citation>
    <scope>NUCLEOTIDE SEQUENCE [LARGE SCALE GENOMIC DNA]</scope>
    <source>
        <strain evidence="12 13">CECT 7742</strain>
    </source>
</reference>
<dbReference type="AlphaFoldDB" id="A0A177GFI8"/>
<dbReference type="InterPro" id="IPR000192">
    <property type="entry name" value="Aminotrans_V_dom"/>
</dbReference>
<dbReference type="SUPFAM" id="SSF53383">
    <property type="entry name" value="PLP-dependent transferases"/>
    <property type="match status" value="1"/>
</dbReference>
<sequence length="409" mass="42669">MSLWARSGGETPRIIYLDANATEPLRPEAREAMLAAADLTGNPSSVHRAGRMARAMLEEARDQVAKTLGVAPLNCIFTSGGTEANVLAMHGLGQGRRFLVGQTEHDAVRKGVPAGAPLTWLPVEVSGQVRLDVLEAELAQDGPPAFVCLMLANNETGVLHPMAEVVRLCQAYGAHLHVDAVQAAGRMALCVEEMGMDSLALSGHKMGGPKGAGALLLRGPAPARLEPLFEGGGQEQGRRGGTPPLPAIAGLAAALQASLAQPAQPLAVLRDKLEQAAVAAGAVVNGGTAPRLANTTNLSLPGRRAQGQLMRLDLEGVCVSAGSACSSGKVAASHVLDAMGLGDLAGQAIRVSLPWNVTEKRHRSVYPGLRGHGAKCCAHYRGLIKKGRTWTSFISIMRRPPRVTRACGL</sequence>
<comment type="function">
    <text evidence="2">Catalyzes the removal of elemental sulfur atoms from cysteine to produce alanine. Seems to participate in the biosynthesis of the nitrogenase metalloclusters by providing the inorganic sulfur required for the Fe-S core formation.</text>
</comment>
<dbReference type="InterPro" id="IPR015424">
    <property type="entry name" value="PyrdxlP-dep_Trfase"/>
</dbReference>
<dbReference type="InterPro" id="IPR015421">
    <property type="entry name" value="PyrdxlP-dep_Trfase_major"/>
</dbReference>
<keyword evidence="6" id="KW-0479">Metal-binding</keyword>
<evidence type="ECO:0000256" key="4">
    <source>
        <dbReference type="ARBA" id="ARBA00013558"/>
    </source>
</evidence>
<dbReference type="PIRSF" id="PIRSF005572">
    <property type="entry name" value="NifS"/>
    <property type="match status" value="1"/>
</dbReference>
<evidence type="ECO:0000256" key="9">
    <source>
        <dbReference type="ARBA" id="ARBA00023014"/>
    </source>
</evidence>
<keyword evidence="5 12" id="KW-0808">Transferase</keyword>
<evidence type="ECO:0000259" key="11">
    <source>
        <dbReference type="Pfam" id="PF00266"/>
    </source>
</evidence>
<dbReference type="GO" id="GO:0031071">
    <property type="term" value="F:cysteine desulfurase activity"/>
    <property type="evidence" value="ECO:0007669"/>
    <property type="project" value="UniProtKB-EC"/>
</dbReference>
<proteinExistence type="inferred from homology"/>
<evidence type="ECO:0000256" key="2">
    <source>
        <dbReference type="ARBA" id="ARBA00003120"/>
    </source>
</evidence>
<evidence type="ECO:0000256" key="1">
    <source>
        <dbReference type="ARBA" id="ARBA00001933"/>
    </source>
</evidence>
<protein>
    <recommendedName>
        <fullName evidence="4">Cysteine desulfurase</fullName>
    </recommendedName>
</protein>
<dbReference type="PANTHER" id="PTHR11601:SF34">
    <property type="entry name" value="CYSTEINE DESULFURASE"/>
    <property type="match status" value="1"/>
</dbReference>
<keyword evidence="7" id="KW-0663">Pyridoxal phosphate</keyword>
<name>A0A177GFI8_9PROT</name>
<evidence type="ECO:0000256" key="3">
    <source>
        <dbReference type="ARBA" id="ARBA00006490"/>
    </source>
</evidence>
<keyword evidence="9" id="KW-0411">Iron-sulfur</keyword>
<dbReference type="Pfam" id="PF00266">
    <property type="entry name" value="Aminotran_5"/>
    <property type="match status" value="1"/>
</dbReference>
<keyword evidence="8" id="KW-0408">Iron</keyword>
<comment type="catalytic activity">
    <reaction evidence="10">
        <text>(sulfur carrier)-H + L-cysteine = (sulfur carrier)-SH + L-alanine</text>
        <dbReference type="Rhea" id="RHEA:43892"/>
        <dbReference type="Rhea" id="RHEA-COMP:14737"/>
        <dbReference type="Rhea" id="RHEA-COMP:14739"/>
        <dbReference type="ChEBI" id="CHEBI:29917"/>
        <dbReference type="ChEBI" id="CHEBI:35235"/>
        <dbReference type="ChEBI" id="CHEBI:57972"/>
        <dbReference type="ChEBI" id="CHEBI:64428"/>
        <dbReference type="EC" id="2.8.1.7"/>
    </reaction>
</comment>
<dbReference type="PATRIC" id="fig|178901.16.peg.570"/>
<dbReference type="GO" id="GO:0051536">
    <property type="term" value="F:iron-sulfur cluster binding"/>
    <property type="evidence" value="ECO:0007669"/>
    <property type="project" value="UniProtKB-KW"/>
</dbReference>
<comment type="cofactor">
    <cofactor evidence="1">
        <name>pyridoxal 5'-phosphate</name>
        <dbReference type="ChEBI" id="CHEBI:597326"/>
    </cofactor>
</comment>
<dbReference type="InterPro" id="IPR015422">
    <property type="entry name" value="PyrdxlP-dep_Trfase_small"/>
</dbReference>
<evidence type="ECO:0000256" key="7">
    <source>
        <dbReference type="ARBA" id="ARBA00022898"/>
    </source>
</evidence>
<dbReference type="Gene3D" id="1.10.260.50">
    <property type="match status" value="1"/>
</dbReference>
<feature type="domain" description="Aminotransferase class V" evidence="11">
    <location>
        <begin position="15"/>
        <end position="359"/>
    </location>
</feature>
<accession>A0A177GFI8</accession>
<dbReference type="EMBL" id="LVHD01000004">
    <property type="protein sequence ID" value="OAG78215.1"/>
    <property type="molecule type" value="Genomic_DNA"/>
</dbReference>
<dbReference type="STRING" id="178901.AmDm5_0586"/>
<organism evidence="12 13">
    <name type="scientific">Acetobacter malorum</name>
    <dbReference type="NCBI Taxonomy" id="178901"/>
    <lineage>
        <taxon>Bacteria</taxon>
        <taxon>Pseudomonadati</taxon>
        <taxon>Pseudomonadota</taxon>
        <taxon>Alphaproteobacteria</taxon>
        <taxon>Acetobacterales</taxon>
        <taxon>Acetobacteraceae</taxon>
        <taxon>Acetobacter</taxon>
    </lineage>
</organism>
<dbReference type="Gene3D" id="3.90.1150.10">
    <property type="entry name" value="Aspartate Aminotransferase, domain 1"/>
    <property type="match status" value="1"/>
</dbReference>
<comment type="similarity">
    <text evidence="3">Belongs to the class-V pyridoxal-phosphate-dependent aminotransferase family. NifS/IscS subfamily.</text>
</comment>
<dbReference type="Proteomes" id="UP000077349">
    <property type="component" value="Unassembled WGS sequence"/>
</dbReference>
<evidence type="ECO:0000256" key="8">
    <source>
        <dbReference type="ARBA" id="ARBA00023004"/>
    </source>
</evidence>